<accession>A0AAW1NPD5</accession>
<dbReference type="AlphaFoldDB" id="A0AAW1NPD5"/>
<gene>
    <name evidence="2" type="ORF">WJX73_003128</name>
</gene>
<dbReference type="PANTHER" id="PTHR33606:SF3">
    <property type="entry name" value="PROTEIN YCII"/>
    <property type="match status" value="1"/>
</dbReference>
<sequence length="115" mass="12717">MSSEPPPTNPPPKPQHWHLVYTYCDGVLEKRVQYRADHLSKARKAVNGGKLQFGGLTSSKEGPPDGAVFVFGNSSREEVESFAKADPYVEHGIVTDWQVKPFLQIIGNGEDLLPK</sequence>
<evidence type="ECO:0000313" key="2">
    <source>
        <dbReference type="EMBL" id="KAK9787736.1"/>
    </source>
</evidence>
<dbReference type="SUPFAM" id="SSF54909">
    <property type="entry name" value="Dimeric alpha+beta barrel"/>
    <property type="match status" value="1"/>
</dbReference>
<dbReference type="PANTHER" id="PTHR33606">
    <property type="entry name" value="PROTEIN YCII"/>
    <property type="match status" value="1"/>
</dbReference>
<dbReference type="InterPro" id="IPR005545">
    <property type="entry name" value="YCII"/>
</dbReference>
<keyword evidence="3" id="KW-1185">Reference proteome</keyword>
<dbReference type="Gene3D" id="3.30.70.1060">
    <property type="entry name" value="Dimeric alpha+beta barrel"/>
    <property type="match status" value="1"/>
</dbReference>
<comment type="caution">
    <text evidence="2">The sequence shown here is derived from an EMBL/GenBank/DDBJ whole genome shotgun (WGS) entry which is preliminary data.</text>
</comment>
<dbReference type="Pfam" id="PF03795">
    <property type="entry name" value="YCII"/>
    <property type="match status" value="1"/>
</dbReference>
<proteinExistence type="predicted"/>
<evidence type="ECO:0000313" key="3">
    <source>
        <dbReference type="Proteomes" id="UP001465755"/>
    </source>
</evidence>
<dbReference type="InterPro" id="IPR051807">
    <property type="entry name" value="Sec-metab_biosynth-assoc"/>
</dbReference>
<name>A0AAW1NPD5_9CHLO</name>
<evidence type="ECO:0000259" key="1">
    <source>
        <dbReference type="Pfam" id="PF03795"/>
    </source>
</evidence>
<feature type="domain" description="YCII-related" evidence="1">
    <location>
        <begin position="20"/>
        <end position="102"/>
    </location>
</feature>
<protein>
    <recommendedName>
        <fullName evidence="1">YCII-related domain-containing protein</fullName>
    </recommendedName>
</protein>
<organism evidence="2 3">
    <name type="scientific">Symbiochloris irregularis</name>
    <dbReference type="NCBI Taxonomy" id="706552"/>
    <lineage>
        <taxon>Eukaryota</taxon>
        <taxon>Viridiplantae</taxon>
        <taxon>Chlorophyta</taxon>
        <taxon>core chlorophytes</taxon>
        <taxon>Trebouxiophyceae</taxon>
        <taxon>Trebouxiales</taxon>
        <taxon>Trebouxiaceae</taxon>
        <taxon>Symbiochloris</taxon>
    </lineage>
</organism>
<dbReference type="Proteomes" id="UP001465755">
    <property type="component" value="Unassembled WGS sequence"/>
</dbReference>
<dbReference type="InterPro" id="IPR011008">
    <property type="entry name" value="Dimeric_a/b-barrel"/>
</dbReference>
<dbReference type="EMBL" id="JALJOQ010000241">
    <property type="protein sequence ID" value="KAK9787736.1"/>
    <property type="molecule type" value="Genomic_DNA"/>
</dbReference>
<reference evidence="2 3" key="1">
    <citation type="journal article" date="2024" name="Nat. Commun.">
        <title>Phylogenomics reveals the evolutionary origins of lichenization in chlorophyte algae.</title>
        <authorList>
            <person name="Puginier C."/>
            <person name="Libourel C."/>
            <person name="Otte J."/>
            <person name="Skaloud P."/>
            <person name="Haon M."/>
            <person name="Grisel S."/>
            <person name="Petersen M."/>
            <person name="Berrin J.G."/>
            <person name="Delaux P.M."/>
            <person name="Dal Grande F."/>
            <person name="Keller J."/>
        </authorList>
    </citation>
    <scope>NUCLEOTIDE SEQUENCE [LARGE SCALE GENOMIC DNA]</scope>
    <source>
        <strain evidence="2 3">SAG 2036</strain>
    </source>
</reference>